<dbReference type="EMBL" id="QGDL01000013">
    <property type="protein sequence ID" value="PWJ23572.1"/>
    <property type="molecule type" value="Genomic_DNA"/>
</dbReference>
<gene>
    <name evidence="5" type="ORF">A8806_1135</name>
</gene>
<feature type="chain" id="PRO_5043162277" evidence="3">
    <location>
        <begin position="31"/>
        <end position="559"/>
    </location>
</feature>
<feature type="region of interest" description="Disordered" evidence="1">
    <location>
        <begin position="389"/>
        <end position="446"/>
    </location>
</feature>
<keyword evidence="2" id="KW-1133">Transmembrane helix</keyword>
<dbReference type="AlphaFoldDB" id="A0A2Y9CAH6"/>
<feature type="compositionally biased region" description="Pro residues" evidence="1">
    <location>
        <begin position="396"/>
        <end position="410"/>
    </location>
</feature>
<dbReference type="GO" id="GO:0004252">
    <property type="term" value="F:serine-type endopeptidase activity"/>
    <property type="evidence" value="ECO:0007669"/>
    <property type="project" value="InterPro"/>
</dbReference>
<evidence type="ECO:0000256" key="2">
    <source>
        <dbReference type="SAM" id="Phobius"/>
    </source>
</evidence>
<feature type="signal peptide" evidence="3">
    <location>
        <begin position="1"/>
        <end position="30"/>
    </location>
</feature>
<name>A0A2Y9CAH6_9FIRM</name>
<feature type="transmembrane region" description="Helical" evidence="2">
    <location>
        <begin position="361"/>
        <end position="383"/>
    </location>
</feature>
<dbReference type="InterPro" id="IPR009003">
    <property type="entry name" value="Peptidase_S1_PA"/>
</dbReference>
<dbReference type="Proteomes" id="UP000245845">
    <property type="component" value="Unassembled WGS sequence"/>
</dbReference>
<dbReference type="SUPFAM" id="SSF50494">
    <property type="entry name" value="Trypsin-like serine proteases"/>
    <property type="match status" value="1"/>
</dbReference>
<dbReference type="Pfam" id="PF00498">
    <property type="entry name" value="FHA"/>
    <property type="match status" value="1"/>
</dbReference>
<dbReference type="Pfam" id="PF13365">
    <property type="entry name" value="Trypsin_2"/>
    <property type="match status" value="1"/>
</dbReference>
<sequence length="559" mass="60221">MKTLREKARRILTLAVALCMMLMMTLPVMAEDETNNLTATDDPRDSIMLMTLGIEDDNGTYHPYKGGTCFLINDEYVLTNKHVVTVFDQDELNDLREISGIPDMQATDSHIKLYLYVNRDMKVAATMHDSVNSSDMDFAAVKLAEKIYDRKPVALGDSDAIQTKDTVYAMGFPADSVSTKNYNTKDDVSTVEGAISKLTVTGNVDIIEHTAPLNLGNSGGPLLDKDDNVVGLNTFIAGKKNYSIQINYIKKGLDTFGIPYVTGQQGPVEPIDPVDPVDPAEITDKPDNTAILNELQSVVDEAKATDTENCTEESVKALNDSIGAAEAVLANDSAEAAAIQGATDDLNDAITNLEEKSGPNMMMIIFIVAAVVLLVVIIIVAVVMSGKKKKSSQVPNPGPASGPRPNPGPIPSNMNGNDGYGAVDSFAKPGPSPQPQTMPEGAGETTLLDAGAGETTLLSNAGSAYLIRKKNGEKIAVNVQNFKLGKERRKVNYCISDNTSVSRVHCEIVKKGADYYVTDQGATNFTFVNGIQLSPHKETLLSDQSVLKLSDEEFEFHLS</sequence>
<dbReference type="InterPro" id="IPR001940">
    <property type="entry name" value="Peptidase_S1C"/>
</dbReference>
<dbReference type="CDD" id="cd00060">
    <property type="entry name" value="FHA"/>
    <property type="match status" value="1"/>
</dbReference>
<protein>
    <submittedName>
        <fullName evidence="5">FHA domain-containing protein</fullName>
    </submittedName>
</protein>
<evidence type="ECO:0000256" key="3">
    <source>
        <dbReference type="SAM" id="SignalP"/>
    </source>
</evidence>
<dbReference type="PANTHER" id="PTHR43019">
    <property type="entry name" value="SERINE ENDOPROTEASE DEGS"/>
    <property type="match status" value="1"/>
</dbReference>
<dbReference type="PANTHER" id="PTHR43019:SF23">
    <property type="entry name" value="PROTEASE DO-LIKE 5, CHLOROPLASTIC"/>
    <property type="match status" value="1"/>
</dbReference>
<dbReference type="InterPro" id="IPR000253">
    <property type="entry name" value="FHA_dom"/>
</dbReference>
<dbReference type="SMART" id="SM00240">
    <property type="entry name" value="FHA"/>
    <property type="match status" value="1"/>
</dbReference>
<reference evidence="5 6" key="1">
    <citation type="submission" date="2018-05" db="EMBL/GenBank/DDBJ databases">
        <title>The Hungate 1000. A catalogue of reference genomes from the rumen microbiome.</title>
        <authorList>
            <person name="Kelly W."/>
        </authorList>
    </citation>
    <scope>NUCLEOTIDE SEQUENCE [LARGE SCALE GENOMIC DNA]</scope>
    <source>
        <strain evidence="5 6">NLAE-zl-C242</strain>
    </source>
</reference>
<dbReference type="PRINTS" id="PR00834">
    <property type="entry name" value="PROTEASES2C"/>
</dbReference>
<dbReference type="GO" id="GO:0006508">
    <property type="term" value="P:proteolysis"/>
    <property type="evidence" value="ECO:0007669"/>
    <property type="project" value="InterPro"/>
</dbReference>
<organism evidence="5 6">
    <name type="scientific">Faecalicatena orotica</name>
    <dbReference type="NCBI Taxonomy" id="1544"/>
    <lineage>
        <taxon>Bacteria</taxon>
        <taxon>Bacillati</taxon>
        <taxon>Bacillota</taxon>
        <taxon>Clostridia</taxon>
        <taxon>Lachnospirales</taxon>
        <taxon>Lachnospiraceae</taxon>
        <taxon>Faecalicatena</taxon>
    </lineage>
</organism>
<evidence type="ECO:0000313" key="5">
    <source>
        <dbReference type="EMBL" id="PWJ23572.1"/>
    </source>
</evidence>
<evidence type="ECO:0000256" key="1">
    <source>
        <dbReference type="SAM" id="MobiDB-lite"/>
    </source>
</evidence>
<evidence type="ECO:0000259" key="4">
    <source>
        <dbReference type="PROSITE" id="PS50006"/>
    </source>
</evidence>
<proteinExistence type="predicted"/>
<evidence type="ECO:0000313" key="6">
    <source>
        <dbReference type="Proteomes" id="UP000245845"/>
    </source>
</evidence>
<dbReference type="RefSeq" id="WP_242996188.1">
    <property type="nucleotide sequence ID" value="NZ_BAAACK010000005.1"/>
</dbReference>
<keyword evidence="3" id="KW-0732">Signal</keyword>
<keyword evidence="2" id="KW-0472">Membrane</keyword>
<comment type="caution">
    <text evidence="5">The sequence shown here is derived from an EMBL/GenBank/DDBJ whole genome shotgun (WGS) entry which is preliminary data.</text>
</comment>
<dbReference type="SUPFAM" id="SSF49879">
    <property type="entry name" value="SMAD/FHA domain"/>
    <property type="match status" value="1"/>
</dbReference>
<dbReference type="Gene3D" id="2.60.200.20">
    <property type="match status" value="1"/>
</dbReference>
<keyword evidence="2" id="KW-0812">Transmembrane</keyword>
<dbReference type="InterPro" id="IPR008984">
    <property type="entry name" value="SMAD_FHA_dom_sf"/>
</dbReference>
<feature type="domain" description="FHA" evidence="4">
    <location>
        <begin position="482"/>
        <end position="533"/>
    </location>
</feature>
<dbReference type="PROSITE" id="PS50006">
    <property type="entry name" value="FHA_DOMAIN"/>
    <property type="match status" value="1"/>
</dbReference>
<dbReference type="Gene3D" id="1.20.1270.90">
    <property type="entry name" value="AF1782-like"/>
    <property type="match status" value="1"/>
</dbReference>
<dbReference type="Gene3D" id="2.40.10.120">
    <property type="match status" value="1"/>
</dbReference>
<keyword evidence="6" id="KW-1185">Reference proteome</keyword>
<accession>A0A2Y9CAH6</accession>